<dbReference type="GO" id="GO:0004721">
    <property type="term" value="F:phosphoprotein phosphatase activity"/>
    <property type="evidence" value="ECO:0007669"/>
    <property type="project" value="InterPro"/>
</dbReference>
<keyword evidence="2" id="KW-0732">Signal</keyword>
<reference evidence="3 4" key="1">
    <citation type="submission" date="2017-09" db="EMBL/GenBank/DDBJ databases">
        <title>Genome sequence of Lactobacillus brevis D7.</title>
        <authorList>
            <person name="Kwon M.-S."/>
            <person name="Lim S.K."/>
            <person name="Choi H.-J."/>
        </authorList>
    </citation>
    <scope>NUCLEOTIDE SEQUENCE [LARGE SCALE GENOMIC DNA]</scope>
    <source>
        <strain evidence="3 4">D7</strain>
    </source>
</reference>
<dbReference type="PANTHER" id="PTHR31126:SF1">
    <property type="entry name" value="TYROSINE SPECIFIC PROTEIN PHOSPHATASES DOMAIN-CONTAINING PROTEIN"/>
    <property type="match status" value="1"/>
</dbReference>
<feature type="signal peptide" evidence="2">
    <location>
        <begin position="1"/>
        <end position="26"/>
    </location>
</feature>
<feature type="chain" id="PRO_5038661433" evidence="2">
    <location>
        <begin position="27"/>
        <end position="295"/>
    </location>
</feature>
<evidence type="ECO:0000256" key="1">
    <source>
        <dbReference type="ARBA" id="ARBA00009580"/>
    </source>
</evidence>
<proteinExistence type="inferred from homology"/>
<dbReference type="RefSeq" id="WP_096110614.1">
    <property type="nucleotide sequence ID" value="NZ_NVYO01000003.1"/>
</dbReference>
<organism evidence="3 4">
    <name type="scientific">Levilactobacillus brevis</name>
    <name type="common">Lactobacillus brevis</name>
    <dbReference type="NCBI Taxonomy" id="1580"/>
    <lineage>
        <taxon>Bacteria</taxon>
        <taxon>Bacillati</taxon>
        <taxon>Bacillota</taxon>
        <taxon>Bacilli</taxon>
        <taxon>Lactobacillales</taxon>
        <taxon>Lactobacillaceae</taxon>
        <taxon>Levilactobacillus</taxon>
    </lineage>
</organism>
<name>A0A2A3TUD3_LEVBR</name>
<evidence type="ECO:0000256" key="2">
    <source>
        <dbReference type="SAM" id="SignalP"/>
    </source>
</evidence>
<dbReference type="InterPro" id="IPR029021">
    <property type="entry name" value="Prot-tyrosine_phosphatase-like"/>
</dbReference>
<evidence type="ECO:0000313" key="3">
    <source>
        <dbReference type="EMBL" id="PBQ22450.1"/>
    </source>
</evidence>
<evidence type="ECO:0000313" key="4">
    <source>
        <dbReference type="Proteomes" id="UP000217918"/>
    </source>
</evidence>
<comment type="caution">
    <text evidence="3">The sequence shown here is derived from an EMBL/GenBank/DDBJ whole genome shotgun (WGS) entry which is preliminary data.</text>
</comment>
<dbReference type="EMBL" id="NVYO01000003">
    <property type="protein sequence ID" value="PBQ22450.1"/>
    <property type="molecule type" value="Genomic_DNA"/>
</dbReference>
<gene>
    <name evidence="3" type="ORF">CNR29_13725</name>
</gene>
<protein>
    <submittedName>
        <fullName evidence="3">Protein tyrosine phosphatase</fullName>
    </submittedName>
</protein>
<accession>A0A2A3TUD3</accession>
<dbReference type="AlphaFoldDB" id="A0A2A3TUD3"/>
<dbReference type="PANTHER" id="PTHR31126">
    <property type="entry name" value="TYROSINE-PROTEIN PHOSPHATASE"/>
    <property type="match status" value="1"/>
</dbReference>
<dbReference type="Pfam" id="PF13350">
    <property type="entry name" value="Y_phosphatase3"/>
    <property type="match status" value="1"/>
</dbReference>
<sequence length="295" mass="32407">MKRSMKSGIVVVLGTMLFTTLGGAVGADAKTTKPANKAIYGKYIPLKGASNVQDLGGIKTTNGSVVKAHRIIRSNKMIGYTKHDAKVMTGTYRLKTVVDFRSNSEIKSTPDLKIAGVKYIKDGVVKDSNFGGNTQAEFAQQLAVMSPNHMPEFYQGLVSDKISIKGYKLFFKQLLNQKKGSTLFHCTDGKDRTGIGAMLFLSAMGVSKKTIMQEYLRSNHNLAKDNAAAISAMDKVTTNKAARANFRRLKAVKKAYLNAAYKKINQKYGSTNNYLKKLGLTAHKKAQLRSMYLVK</sequence>
<dbReference type="Gene3D" id="3.90.190.10">
    <property type="entry name" value="Protein tyrosine phosphatase superfamily"/>
    <property type="match status" value="1"/>
</dbReference>
<dbReference type="Proteomes" id="UP000217918">
    <property type="component" value="Unassembled WGS sequence"/>
</dbReference>
<dbReference type="PROSITE" id="PS00383">
    <property type="entry name" value="TYR_PHOSPHATASE_1"/>
    <property type="match status" value="1"/>
</dbReference>
<dbReference type="InterPro" id="IPR026893">
    <property type="entry name" value="Tyr/Ser_Pase_IphP-type"/>
</dbReference>
<dbReference type="SUPFAM" id="SSF52799">
    <property type="entry name" value="(Phosphotyrosine protein) phosphatases II"/>
    <property type="match status" value="1"/>
</dbReference>
<comment type="similarity">
    <text evidence="1">Belongs to the protein-tyrosine phosphatase family.</text>
</comment>
<dbReference type="InterPro" id="IPR016130">
    <property type="entry name" value="Tyr_Pase_AS"/>
</dbReference>